<evidence type="ECO:0000313" key="1">
    <source>
        <dbReference type="EMBL" id="AZN73090.1"/>
    </source>
</evidence>
<gene>
    <name evidence="1" type="ORF">D5400_18960</name>
</gene>
<dbReference type="InterPro" id="IPR036412">
    <property type="entry name" value="HAD-like_sf"/>
</dbReference>
<dbReference type="NCBIfam" id="TIGR01460">
    <property type="entry name" value="HAD-SF-IIA"/>
    <property type="match status" value="1"/>
</dbReference>
<accession>A0A3Q8XSJ7</accession>
<sequence length="282" mass="30461">MVQQIENLASLHQAYDAVLSDVWGVLHNGVVAWPDACEALSRARADGLSVVLITNSPRPHKEVILQLDGIGVPRGAYDRIVTSGDVTRKLIEAGPKKVFFLGLDRDLTLLEGLGVEVVDKDEAQAVVCTGPYDDETDKPDDYRDMFAPWIERGVPFICANPDLIVERGDRLVLCAGALAAVYAEMGGETRITGKPYPAMYDAALAFVSELKPDVAAPRAIAIGDGLPTDVKGAQDYGLDLLYIANGIHARDYAEAGRIDAGRLASFLEDNSARPHYWMPALG</sequence>
<dbReference type="KEGG" id="abaw:D5400_18960"/>
<keyword evidence="1" id="KW-0378">Hydrolase</keyword>
<protein>
    <submittedName>
        <fullName evidence="1">TIGR01459 family HAD-type hydrolase</fullName>
    </submittedName>
</protein>
<dbReference type="Pfam" id="PF13344">
    <property type="entry name" value="Hydrolase_6"/>
    <property type="match status" value="1"/>
</dbReference>
<organism evidence="1 2">
    <name type="scientific">Georhizobium profundi</name>
    <dbReference type="NCBI Taxonomy" id="2341112"/>
    <lineage>
        <taxon>Bacteria</taxon>
        <taxon>Pseudomonadati</taxon>
        <taxon>Pseudomonadota</taxon>
        <taxon>Alphaproteobacteria</taxon>
        <taxon>Hyphomicrobiales</taxon>
        <taxon>Rhizobiaceae</taxon>
        <taxon>Georhizobium</taxon>
    </lineage>
</organism>
<dbReference type="GO" id="GO:0005737">
    <property type="term" value="C:cytoplasm"/>
    <property type="evidence" value="ECO:0007669"/>
    <property type="project" value="TreeGrafter"/>
</dbReference>
<dbReference type="RefSeq" id="WP_126011649.1">
    <property type="nucleotide sequence ID" value="NZ_CP032509.1"/>
</dbReference>
<dbReference type="Proteomes" id="UP000268192">
    <property type="component" value="Chromosome"/>
</dbReference>
<dbReference type="Pfam" id="PF13242">
    <property type="entry name" value="Hydrolase_like"/>
    <property type="match status" value="1"/>
</dbReference>
<dbReference type="Gene3D" id="3.40.50.1000">
    <property type="entry name" value="HAD superfamily/HAD-like"/>
    <property type="match status" value="2"/>
</dbReference>
<dbReference type="AlphaFoldDB" id="A0A3Q8XSJ7"/>
<dbReference type="CDD" id="cd07525">
    <property type="entry name" value="HAD_like"/>
    <property type="match status" value="1"/>
</dbReference>
<keyword evidence="2" id="KW-1185">Reference proteome</keyword>
<dbReference type="InterPro" id="IPR023214">
    <property type="entry name" value="HAD_sf"/>
</dbReference>
<dbReference type="EMBL" id="CP032509">
    <property type="protein sequence ID" value="AZN73090.1"/>
    <property type="molecule type" value="Genomic_DNA"/>
</dbReference>
<proteinExistence type="predicted"/>
<dbReference type="NCBIfam" id="TIGR01459">
    <property type="entry name" value="HAD-SF-IIA-hyp4"/>
    <property type="match status" value="1"/>
</dbReference>
<dbReference type="PANTHER" id="PTHR19288">
    <property type="entry name" value="4-NITROPHENYLPHOSPHATASE-RELATED"/>
    <property type="match status" value="1"/>
</dbReference>
<evidence type="ECO:0000313" key="2">
    <source>
        <dbReference type="Proteomes" id="UP000268192"/>
    </source>
</evidence>
<dbReference type="OrthoDB" id="9791073at2"/>
<reference evidence="1 2" key="1">
    <citation type="submission" date="2018-09" db="EMBL/GenBank/DDBJ databases">
        <title>Marinorhizobium profundi gen. nov., sp. nov., isolated from a deep-sea sediment sample from the New Britain Trench and proposal of Marinorhizobiaceae fam. nov. in the order Rhizobiales of the class Alphaproteobacteria.</title>
        <authorList>
            <person name="Cao J."/>
        </authorList>
    </citation>
    <scope>NUCLEOTIDE SEQUENCE [LARGE SCALE GENOMIC DNA]</scope>
    <source>
        <strain evidence="1 2">WS11</strain>
    </source>
</reference>
<dbReference type="PANTHER" id="PTHR19288:SF90">
    <property type="entry name" value="OS08G0542600 PROTEIN"/>
    <property type="match status" value="1"/>
</dbReference>
<dbReference type="InterPro" id="IPR006356">
    <property type="entry name" value="HAD-SF_hydro_IIA_hyp3"/>
</dbReference>
<name>A0A3Q8XSJ7_9HYPH</name>
<dbReference type="SUPFAM" id="SSF56784">
    <property type="entry name" value="HAD-like"/>
    <property type="match status" value="1"/>
</dbReference>
<dbReference type="GO" id="GO:0016791">
    <property type="term" value="F:phosphatase activity"/>
    <property type="evidence" value="ECO:0007669"/>
    <property type="project" value="TreeGrafter"/>
</dbReference>
<dbReference type="InterPro" id="IPR006357">
    <property type="entry name" value="HAD-SF_hydro_IIA"/>
</dbReference>